<keyword evidence="1" id="KW-0472">Membrane</keyword>
<keyword evidence="1" id="KW-0812">Transmembrane</keyword>
<protein>
    <submittedName>
        <fullName evidence="2">Uncharacterized protein</fullName>
    </submittedName>
</protein>
<proteinExistence type="predicted"/>
<name>H8ZFV2_NEMA1</name>
<feature type="transmembrane region" description="Helical" evidence="1">
    <location>
        <begin position="12"/>
        <end position="31"/>
    </location>
</feature>
<evidence type="ECO:0000256" key="1">
    <source>
        <dbReference type="SAM" id="Phobius"/>
    </source>
</evidence>
<dbReference type="Proteomes" id="UP000005622">
    <property type="component" value="Unassembled WGS sequence"/>
</dbReference>
<gene>
    <name evidence="2" type="ORF">NERG_02473</name>
</gene>
<accession>H8ZFV2</accession>
<reference evidence="2" key="1">
    <citation type="submission" date="2011-03" db="EMBL/GenBank/DDBJ databases">
        <title>The Genome Sequence of Nematocida sp1 strain ERTm2.</title>
        <authorList>
            <consortium name="The Broad Institute Genome Sequencing Platform"/>
            <consortium name="The Broad Institute Genome Sequencing Center for Infectious Disease"/>
            <person name="Cuomo C."/>
            <person name="Troemel E."/>
            <person name="Young S.K."/>
            <person name="Zeng Q."/>
            <person name="Gargeya S."/>
            <person name="Fitzgerald M."/>
            <person name="Haas B."/>
            <person name="Abouelleil A."/>
            <person name="Alvarado L."/>
            <person name="Arachchi H.M."/>
            <person name="Berlin A."/>
            <person name="Brown A."/>
            <person name="Chapman S.B."/>
            <person name="Chen Z."/>
            <person name="Dunbar C."/>
            <person name="Freedman E."/>
            <person name="Gearin G."/>
            <person name="Gellesch M."/>
            <person name="Goldberg J."/>
            <person name="Griggs A."/>
            <person name="Gujja S."/>
            <person name="Heilman E.R."/>
            <person name="Heiman D."/>
            <person name="Howarth C."/>
            <person name="Larson L."/>
            <person name="Lui A."/>
            <person name="MacDonald P.J.P."/>
            <person name="Mehta T."/>
            <person name="Montmayeur A."/>
            <person name="Murphy C."/>
            <person name="Neiman D."/>
            <person name="Pearson M."/>
            <person name="Priest M."/>
            <person name="Roberts A."/>
            <person name="Saif S."/>
            <person name="Shea T."/>
            <person name="Shenoy N."/>
            <person name="Sisk P."/>
            <person name="Stolte C."/>
            <person name="Sykes S."/>
            <person name="White J."/>
            <person name="Yandava C."/>
            <person name="Wortman J."/>
            <person name="Nusbaum C."/>
            <person name="Birren B."/>
        </authorList>
    </citation>
    <scope>NUCLEOTIDE SEQUENCE</scope>
    <source>
        <strain evidence="2">ERTm2</strain>
    </source>
</reference>
<dbReference type="HOGENOM" id="CLU_2441374_0_0_1"/>
<evidence type="ECO:0000313" key="2">
    <source>
        <dbReference type="EMBL" id="EHY64504.1"/>
    </source>
</evidence>
<sequence>MHENGLFGLYRVISSYIGLLSAADTVILGLYKDWTKFSMKLDRIIHRNTVKAVKHKAKMDKMMVKSVNSWRKQLFRLFMTKIGVNYIGLE</sequence>
<keyword evidence="1" id="KW-1133">Transmembrane helix</keyword>
<dbReference type="EMBL" id="JH604641">
    <property type="protein sequence ID" value="EHY64504.1"/>
    <property type="molecule type" value="Genomic_DNA"/>
</dbReference>
<dbReference type="AlphaFoldDB" id="H8ZFV2"/>
<organism evidence="2">
    <name type="scientific">Nematocida ausubeli (strain ATCC PRA-371 / ERTm2)</name>
    <name type="common">Nematode killer fungus</name>
    <dbReference type="NCBI Taxonomy" id="1913371"/>
    <lineage>
        <taxon>Eukaryota</taxon>
        <taxon>Fungi</taxon>
        <taxon>Fungi incertae sedis</taxon>
        <taxon>Microsporidia</taxon>
        <taxon>Nematocida</taxon>
    </lineage>
</organism>